<sequence length="60" mass="6018">MLFRGGWADALFVAGLADEVVSEAVTSLHVLGELLDDYVFRAFGLSGSGSGSGSGPGSAL</sequence>
<reference evidence="2" key="1">
    <citation type="journal article" date="2019" name="Int. J. Syst. Evol. Microbiol.">
        <title>The Global Catalogue of Microorganisms (GCM) 10K type strain sequencing project: providing services to taxonomists for standard genome sequencing and annotation.</title>
        <authorList>
            <consortium name="The Broad Institute Genomics Platform"/>
            <consortium name="The Broad Institute Genome Sequencing Center for Infectious Disease"/>
            <person name="Wu L."/>
            <person name="Ma J."/>
        </authorList>
    </citation>
    <scope>NUCLEOTIDE SEQUENCE [LARGE SCALE GENOMIC DNA]</scope>
    <source>
        <strain evidence="2">JCM 9092</strain>
    </source>
</reference>
<comment type="caution">
    <text evidence="1">The sequence shown here is derived from an EMBL/GenBank/DDBJ whole genome shotgun (WGS) entry which is preliminary data.</text>
</comment>
<evidence type="ECO:0000313" key="2">
    <source>
        <dbReference type="Proteomes" id="UP001501637"/>
    </source>
</evidence>
<keyword evidence="2" id="KW-1185">Reference proteome</keyword>
<proteinExistence type="predicted"/>
<protein>
    <submittedName>
        <fullName evidence="1">Uncharacterized protein</fullName>
    </submittedName>
</protein>
<organism evidence="1 2">
    <name type="scientific">Streptomyces rectiviolaceus</name>
    <dbReference type="NCBI Taxonomy" id="332591"/>
    <lineage>
        <taxon>Bacteria</taxon>
        <taxon>Bacillati</taxon>
        <taxon>Actinomycetota</taxon>
        <taxon>Actinomycetes</taxon>
        <taxon>Kitasatosporales</taxon>
        <taxon>Streptomycetaceae</taxon>
        <taxon>Streptomyces</taxon>
    </lineage>
</organism>
<gene>
    <name evidence="1" type="ORF">GCM10010449_73660</name>
</gene>
<name>A0ABP6NC70_9ACTN</name>
<evidence type="ECO:0000313" key="1">
    <source>
        <dbReference type="EMBL" id="GAA3143384.1"/>
    </source>
</evidence>
<dbReference type="Proteomes" id="UP001501637">
    <property type="component" value="Unassembled WGS sequence"/>
</dbReference>
<dbReference type="EMBL" id="BAAAUG010000177">
    <property type="protein sequence ID" value="GAA3143384.1"/>
    <property type="molecule type" value="Genomic_DNA"/>
</dbReference>
<accession>A0ABP6NC70</accession>